<sequence length="61" mass="7075">MQQHFEKSYSLCHQILFLVLVVLLHHAATILTGTTNYYPIYTNLLFAYFDSNVLSPQVNNE</sequence>
<evidence type="ECO:0000313" key="1">
    <source>
        <dbReference type="EnsemblMetazoa" id="GMOY011056-PA"/>
    </source>
</evidence>
<dbReference type="AlphaFoldDB" id="A0A1B0GCN0"/>
<reference evidence="1" key="1">
    <citation type="submission" date="2020-05" db="UniProtKB">
        <authorList>
            <consortium name="EnsemblMetazoa"/>
        </authorList>
    </citation>
    <scope>IDENTIFICATION</scope>
    <source>
        <strain evidence="1">Yale</strain>
    </source>
</reference>
<protein>
    <submittedName>
        <fullName evidence="1">Salivary secreted peptide</fullName>
    </submittedName>
</protein>
<proteinExistence type="predicted"/>
<name>A0A1B0GCN0_GLOMM</name>
<evidence type="ECO:0000313" key="2">
    <source>
        <dbReference type="Proteomes" id="UP000092444"/>
    </source>
</evidence>
<organism evidence="1 2">
    <name type="scientific">Glossina morsitans morsitans</name>
    <name type="common">Savannah tsetse fly</name>
    <dbReference type="NCBI Taxonomy" id="37546"/>
    <lineage>
        <taxon>Eukaryota</taxon>
        <taxon>Metazoa</taxon>
        <taxon>Ecdysozoa</taxon>
        <taxon>Arthropoda</taxon>
        <taxon>Hexapoda</taxon>
        <taxon>Insecta</taxon>
        <taxon>Pterygota</taxon>
        <taxon>Neoptera</taxon>
        <taxon>Endopterygota</taxon>
        <taxon>Diptera</taxon>
        <taxon>Brachycera</taxon>
        <taxon>Muscomorpha</taxon>
        <taxon>Hippoboscoidea</taxon>
        <taxon>Glossinidae</taxon>
        <taxon>Glossina</taxon>
    </lineage>
</organism>
<dbReference type="Proteomes" id="UP000092444">
    <property type="component" value="Unassembled WGS sequence"/>
</dbReference>
<accession>A0A1B0GCN0</accession>
<keyword evidence="2" id="KW-1185">Reference proteome</keyword>
<dbReference type="EMBL" id="CCAG010002170">
    <property type="status" value="NOT_ANNOTATED_CDS"/>
    <property type="molecule type" value="Genomic_DNA"/>
</dbReference>
<dbReference type="EnsemblMetazoa" id="GMOY011056-RA">
    <property type="protein sequence ID" value="GMOY011056-PA"/>
    <property type="gene ID" value="GMOY011056"/>
</dbReference>